<feature type="domain" description="Acyltransferase 3" evidence="3">
    <location>
        <begin position="14"/>
        <end position="351"/>
    </location>
</feature>
<protein>
    <submittedName>
        <fullName evidence="4">Acyltransferase</fullName>
    </submittedName>
</protein>
<keyword evidence="2" id="KW-0472">Membrane</keyword>
<comment type="caution">
    <text evidence="4">The sequence shown here is derived from an EMBL/GenBank/DDBJ whole genome shotgun (WGS) entry which is preliminary data.</text>
</comment>
<feature type="transmembrane region" description="Helical" evidence="2">
    <location>
        <begin position="21"/>
        <end position="39"/>
    </location>
</feature>
<evidence type="ECO:0000313" key="5">
    <source>
        <dbReference type="Proteomes" id="UP001500460"/>
    </source>
</evidence>
<evidence type="ECO:0000256" key="2">
    <source>
        <dbReference type="SAM" id="Phobius"/>
    </source>
</evidence>
<feature type="transmembrane region" description="Helical" evidence="2">
    <location>
        <begin position="54"/>
        <end position="75"/>
    </location>
</feature>
<feature type="transmembrane region" description="Helical" evidence="2">
    <location>
        <begin position="140"/>
        <end position="158"/>
    </location>
</feature>
<dbReference type="Pfam" id="PF01757">
    <property type="entry name" value="Acyl_transf_3"/>
    <property type="match status" value="1"/>
</dbReference>
<dbReference type="Proteomes" id="UP001500460">
    <property type="component" value="Unassembled WGS sequence"/>
</dbReference>
<proteinExistence type="predicted"/>
<keyword evidence="4" id="KW-0808">Transferase</keyword>
<feature type="transmembrane region" description="Helical" evidence="2">
    <location>
        <begin position="170"/>
        <end position="192"/>
    </location>
</feature>
<evidence type="ECO:0000313" key="4">
    <source>
        <dbReference type="EMBL" id="GAA2448375.1"/>
    </source>
</evidence>
<keyword evidence="4" id="KW-0012">Acyltransferase</keyword>
<evidence type="ECO:0000256" key="1">
    <source>
        <dbReference type="SAM" id="MobiDB-lite"/>
    </source>
</evidence>
<evidence type="ECO:0000259" key="3">
    <source>
        <dbReference type="Pfam" id="PF01757"/>
    </source>
</evidence>
<keyword evidence="2" id="KW-0812">Transmembrane</keyword>
<feature type="transmembrane region" description="Helical" evidence="2">
    <location>
        <begin position="329"/>
        <end position="351"/>
    </location>
</feature>
<organism evidence="4 5">
    <name type="scientific">Streptomyces glaucus</name>
    <dbReference type="NCBI Taxonomy" id="284029"/>
    <lineage>
        <taxon>Bacteria</taxon>
        <taxon>Bacillati</taxon>
        <taxon>Actinomycetota</taxon>
        <taxon>Actinomycetes</taxon>
        <taxon>Kitasatosporales</taxon>
        <taxon>Streptomycetaceae</taxon>
        <taxon>Streptomyces</taxon>
    </lineage>
</organism>
<feature type="compositionally biased region" description="Low complexity" evidence="1">
    <location>
        <begin position="365"/>
        <end position="377"/>
    </location>
</feature>
<dbReference type="EMBL" id="BAAATK010000033">
    <property type="protein sequence ID" value="GAA2448375.1"/>
    <property type="molecule type" value="Genomic_DNA"/>
</dbReference>
<reference evidence="4 5" key="1">
    <citation type="journal article" date="2019" name="Int. J. Syst. Evol. Microbiol.">
        <title>The Global Catalogue of Microorganisms (GCM) 10K type strain sequencing project: providing services to taxonomists for standard genome sequencing and annotation.</title>
        <authorList>
            <consortium name="The Broad Institute Genomics Platform"/>
            <consortium name="The Broad Institute Genome Sequencing Center for Infectious Disease"/>
            <person name="Wu L."/>
            <person name="Ma J."/>
        </authorList>
    </citation>
    <scope>NUCLEOTIDE SEQUENCE [LARGE SCALE GENOMIC DNA]</scope>
    <source>
        <strain evidence="4 5">JCM 6922</strain>
    </source>
</reference>
<feature type="transmembrane region" description="Helical" evidence="2">
    <location>
        <begin position="265"/>
        <end position="287"/>
    </location>
</feature>
<gene>
    <name evidence="4" type="ORF">GCM10010421_45520</name>
</gene>
<dbReference type="PANTHER" id="PTHR23028">
    <property type="entry name" value="ACETYLTRANSFERASE"/>
    <property type="match status" value="1"/>
</dbReference>
<sequence length="389" mass="43577">MGLISKEETSRRIPSLTGMRFVAACMVFVSHVAGNRIFGDGDTNDTFFDLFNPAGWMGVGFFFILSGFVLTWSARDDDTVRSFWRRRMVKIFPNHLVTWFAGLVLMIVTGEVLNAFHAIPSAFLVHTWIPRMDALTGTNGPSWSLCCELVFYLAFPYLHRLVKKIRPEHLWWWAAGTVTAIAAWAALVYTTFPKEPGIIWAPMPFWHFWAIYNPPPIRMLDFLLGILLARLVITGRWIPIGWTATTILVLAGYGAMLVVPPEFGMMAVTALPLAALIAQAATTDLTCAPSPFRGRVMTWLGEVSFAFYMAHYLILHFSLKAIGPQQWSVLEGLTVSLAIFLVTLLAAHLLYRHVEVPAMRAWARPRTTPARQTPAPTGAIPRQRTSVLL</sequence>
<dbReference type="InterPro" id="IPR002656">
    <property type="entry name" value="Acyl_transf_3_dom"/>
</dbReference>
<feature type="region of interest" description="Disordered" evidence="1">
    <location>
        <begin position="365"/>
        <end position="389"/>
    </location>
</feature>
<feature type="transmembrane region" description="Helical" evidence="2">
    <location>
        <begin position="299"/>
        <end position="317"/>
    </location>
</feature>
<dbReference type="PANTHER" id="PTHR23028:SF53">
    <property type="entry name" value="ACYL_TRANSF_3 DOMAIN-CONTAINING PROTEIN"/>
    <property type="match status" value="1"/>
</dbReference>
<keyword evidence="2" id="KW-1133">Transmembrane helix</keyword>
<dbReference type="GO" id="GO:0016746">
    <property type="term" value="F:acyltransferase activity"/>
    <property type="evidence" value="ECO:0007669"/>
    <property type="project" value="UniProtKB-KW"/>
</dbReference>
<feature type="transmembrane region" description="Helical" evidence="2">
    <location>
        <begin position="240"/>
        <end position="259"/>
    </location>
</feature>
<name>A0ABN3K4P7_9ACTN</name>
<feature type="transmembrane region" description="Helical" evidence="2">
    <location>
        <begin position="96"/>
        <end position="120"/>
    </location>
</feature>
<feature type="transmembrane region" description="Helical" evidence="2">
    <location>
        <begin position="212"/>
        <end position="233"/>
    </location>
</feature>
<keyword evidence="5" id="KW-1185">Reference proteome</keyword>
<dbReference type="RefSeq" id="WP_344606406.1">
    <property type="nucleotide sequence ID" value="NZ_BAAATK010000033.1"/>
</dbReference>
<dbReference type="InterPro" id="IPR050879">
    <property type="entry name" value="Acyltransferase_3"/>
</dbReference>
<accession>A0ABN3K4P7</accession>